<reference evidence="1" key="1">
    <citation type="journal article" date="2020" name="Nature">
        <title>Giant virus diversity and host interactions through global metagenomics.</title>
        <authorList>
            <person name="Schulz F."/>
            <person name="Roux S."/>
            <person name="Paez-Espino D."/>
            <person name="Jungbluth S."/>
            <person name="Walsh D.A."/>
            <person name="Denef V.J."/>
            <person name="McMahon K.D."/>
            <person name="Konstantinidis K.T."/>
            <person name="Eloe-Fadrosh E.A."/>
            <person name="Kyrpides N.C."/>
            <person name="Woyke T."/>
        </authorList>
    </citation>
    <scope>NUCLEOTIDE SEQUENCE</scope>
    <source>
        <strain evidence="1">GVMAG-M-3300024252-29</strain>
    </source>
</reference>
<protein>
    <recommendedName>
        <fullName evidence="2">Phorbol-ester/DAG-type domain-containing protein</fullName>
    </recommendedName>
</protein>
<proteinExistence type="predicted"/>
<evidence type="ECO:0000313" key="1">
    <source>
        <dbReference type="EMBL" id="QHT93605.1"/>
    </source>
</evidence>
<evidence type="ECO:0008006" key="2">
    <source>
        <dbReference type="Google" id="ProtNLM"/>
    </source>
</evidence>
<accession>A0A6C0IM85</accession>
<dbReference type="AlphaFoldDB" id="A0A6C0IM85"/>
<organism evidence="1">
    <name type="scientific">viral metagenome</name>
    <dbReference type="NCBI Taxonomy" id="1070528"/>
    <lineage>
        <taxon>unclassified sequences</taxon>
        <taxon>metagenomes</taxon>
        <taxon>organismal metagenomes</taxon>
    </lineage>
</organism>
<sequence>MGNCTSVIVDTENTCYICKQELSKRYLKCKACNNNFHDRCAFLMNKNLQKCCVCMSENSYFDKIDFNAELASRRQTV</sequence>
<name>A0A6C0IM85_9ZZZZ</name>
<dbReference type="EMBL" id="MN740209">
    <property type="protein sequence ID" value="QHT93605.1"/>
    <property type="molecule type" value="Genomic_DNA"/>
</dbReference>